<comment type="caution">
    <text evidence="4">The sequence shown here is derived from an EMBL/GenBank/DDBJ whole genome shotgun (WGS) entry which is preliminary data.</text>
</comment>
<dbReference type="Pfam" id="PF00170">
    <property type="entry name" value="bZIP_1"/>
    <property type="match status" value="1"/>
</dbReference>
<dbReference type="Proteomes" id="UP001146793">
    <property type="component" value="Unassembled WGS sequence"/>
</dbReference>
<keyword evidence="7" id="KW-1185">Reference proteome</keyword>
<name>A0AAV7YGD4_9EUKA</name>
<evidence type="ECO:0000313" key="6">
    <source>
        <dbReference type="Proteomes" id="UP001146793"/>
    </source>
</evidence>
<keyword evidence="1" id="KW-0175">Coiled coil</keyword>
<dbReference type="InterPro" id="IPR004827">
    <property type="entry name" value="bZIP"/>
</dbReference>
<evidence type="ECO:0000256" key="2">
    <source>
        <dbReference type="SAM" id="MobiDB-lite"/>
    </source>
</evidence>
<reference evidence="4" key="2">
    <citation type="submission" date="2022-08" db="EMBL/GenBank/DDBJ databases">
        <title>Novel sulphate-reducing endosymbionts in the free-living metamonad Anaeramoeba.</title>
        <authorList>
            <person name="Jerlstrom-Hultqvist J."/>
            <person name="Cepicka I."/>
            <person name="Gallot-Lavallee L."/>
            <person name="Salas-Leiva D."/>
            <person name="Curtis B.A."/>
            <person name="Zahonova K."/>
            <person name="Pipaliya S."/>
            <person name="Dacks J."/>
            <person name="Roger A.J."/>
        </authorList>
    </citation>
    <scope>NUCLEOTIDE SEQUENCE</scope>
    <source>
        <strain evidence="4">Busselton2</strain>
    </source>
</reference>
<proteinExistence type="predicted"/>
<dbReference type="EMBL" id="JANTQA010000060">
    <property type="protein sequence ID" value="KAJ3427970.1"/>
    <property type="molecule type" value="Genomic_DNA"/>
</dbReference>
<dbReference type="SMART" id="SM00338">
    <property type="entry name" value="BRLZ"/>
    <property type="match status" value="1"/>
</dbReference>
<dbReference type="Gene3D" id="1.20.5.170">
    <property type="match status" value="1"/>
</dbReference>
<gene>
    <name evidence="4" type="ORF">M0812_25601</name>
    <name evidence="5" type="ORF">M0813_13715</name>
</gene>
<dbReference type="AlphaFoldDB" id="A0AAV7YGD4"/>
<sequence length="150" mass="17634">MNQTISTIPMKKPVLTKVITTTTQSPNRVLIRVTRKTRKRKPTRMGEFSGDSKLQTQKKRELNRISAKKSRDKKKMYISQMEREVGELRQERVRLIKLVNTLSDEVQRYKKESNVGLFLNVLNDKFGIQPSEFANQLRSSFDEKVKQEYI</sequence>
<evidence type="ECO:0000256" key="1">
    <source>
        <dbReference type="SAM" id="Coils"/>
    </source>
</evidence>
<dbReference type="InterPro" id="IPR046347">
    <property type="entry name" value="bZIP_sf"/>
</dbReference>
<evidence type="ECO:0000313" key="5">
    <source>
        <dbReference type="EMBL" id="KAJ6252853.1"/>
    </source>
</evidence>
<evidence type="ECO:0000259" key="3">
    <source>
        <dbReference type="PROSITE" id="PS50217"/>
    </source>
</evidence>
<feature type="region of interest" description="Disordered" evidence="2">
    <location>
        <begin position="36"/>
        <end position="78"/>
    </location>
</feature>
<evidence type="ECO:0000313" key="7">
    <source>
        <dbReference type="Proteomes" id="UP001150062"/>
    </source>
</evidence>
<feature type="domain" description="BZIP" evidence="3">
    <location>
        <begin position="53"/>
        <end position="112"/>
    </location>
</feature>
<reference evidence="5" key="1">
    <citation type="submission" date="2022-08" db="EMBL/GenBank/DDBJ databases">
        <title>Novel sulfate-reducing endosymbionts in the free-living metamonad Anaeramoeba.</title>
        <authorList>
            <person name="Jerlstrom-Hultqvist J."/>
            <person name="Cepicka I."/>
            <person name="Gallot-Lavallee L."/>
            <person name="Salas-Leiva D."/>
            <person name="Curtis B.A."/>
            <person name="Zahonova K."/>
            <person name="Pipaliya S."/>
            <person name="Dacks J."/>
            <person name="Roger A.J."/>
        </authorList>
    </citation>
    <scope>NUCLEOTIDE SEQUENCE</scope>
    <source>
        <strain evidence="5">Schooner1</strain>
    </source>
</reference>
<evidence type="ECO:0000313" key="4">
    <source>
        <dbReference type="EMBL" id="KAJ3427970.1"/>
    </source>
</evidence>
<protein>
    <submittedName>
        <fullName evidence="4">Ccaat/enhancer binding protein</fullName>
    </submittedName>
</protein>
<accession>A0AAV7YGD4</accession>
<feature type="coiled-coil region" evidence="1">
    <location>
        <begin position="78"/>
        <end position="112"/>
    </location>
</feature>
<organism evidence="4 6">
    <name type="scientific">Anaeramoeba flamelloides</name>
    <dbReference type="NCBI Taxonomy" id="1746091"/>
    <lineage>
        <taxon>Eukaryota</taxon>
        <taxon>Metamonada</taxon>
        <taxon>Anaeramoebidae</taxon>
        <taxon>Anaeramoeba</taxon>
    </lineage>
</organism>
<dbReference type="EMBL" id="JAOAOG010000037">
    <property type="protein sequence ID" value="KAJ6252853.1"/>
    <property type="molecule type" value="Genomic_DNA"/>
</dbReference>
<feature type="compositionally biased region" description="Basic residues" evidence="2">
    <location>
        <begin position="66"/>
        <end position="76"/>
    </location>
</feature>
<dbReference type="GO" id="GO:0003700">
    <property type="term" value="F:DNA-binding transcription factor activity"/>
    <property type="evidence" value="ECO:0007669"/>
    <property type="project" value="InterPro"/>
</dbReference>
<dbReference type="Proteomes" id="UP001150062">
    <property type="component" value="Unassembled WGS sequence"/>
</dbReference>
<dbReference type="PROSITE" id="PS50217">
    <property type="entry name" value="BZIP"/>
    <property type="match status" value="1"/>
</dbReference>
<dbReference type="CDD" id="cd14686">
    <property type="entry name" value="bZIP"/>
    <property type="match status" value="1"/>
</dbReference>
<dbReference type="SUPFAM" id="SSF57959">
    <property type="entry name" value="Leucine zipper domain"/>
    <property type="match status" value="1"/>
</dbReference>